<feature type="domain" description="Phospholipase D N-terminal" evidence="2">
    <location>
        <begin position="52"/>
        <end position="148"/>
    </location>
</feature>
<dbReference type="EMBL" id="SLWM01000012">
    <property type="protein sequence ID" value="TCO18328.1"/>
    <property type="molecule type" value="Genomic_DNA"/>
</dbReference>
<dbReference type="InterPro" id="IPR038607">
    <property type="entry name" value="PhoD-like_sf"/>
</dbReference>
<name>A0ABY2BF15_9ACTN</name>
<dbReference type="Proteomes" id="UP000295818">
    <property type="component" value="Unassembled WGS sequence"/>
</dbReference>
<accession>A0ABY2BF15</accession>
<dbReference type="SUPFAM" id="SSF56300">
    <property type="entry name" value="Metallo-dependent phosphatases"/>
    <property type="match status" value="1"/>
</dbReference>
<dbReference type="PROSITE" id="PS51318">
    <property type="entry name" value="TAT"/>
    <property type="match status" value="1"/>
</dbReference>
<dbReference type="RefSeq" id="WP_132191889.1">
    <property type="nucleotide sequence ID" value="NZ_SLWM01000012.1"/>
</dbReference>
<feature type="domain" description="PhoD-like phosphatase metallophosphatase" evidence="1">
    <location>
        <begin position="161"/>
        <end position="500"/>
    </location>
</feature>
<dbReference type="PANTHER" id="PTHR43606:SF2">
    <property type="entry name" value="ALKALINE PHOSPHATASE FAMILY PROTEIN (AFU_ORTHOLOGUE AFUA_5G03860)"/>
    <property type="match status" value="1"/>
</dbReference>
<evidence type="ECO:0000313" key="4">
    <source>
        <dbReference type="Proteomes" id="UP000295818"/>
    </source>
</evidence>
<organism evidence="3 4">
    <name type="scientific">Kribbella orskensis</name>
    <dbReference type="NCBI Taxonomy" id="2512216"/>
    <lineage>
        <taxon>Bacteria</taxon>
        <taxon>Bacillati</taxon>
        <taxon>Actinomycetota</taxon>
        <taxon>Actinomycetes</taxon>
        <taxon>Propionibacteriales</taxon>
        <taxon>Kribbellaceae</taxon>
        <taxon>Kribbella</taxon>
    </lineage>
</organism>
<dbReference type="InterPro" id="IPR032093">
    <property type="entry name" value="PhoD_N"/>
</dbReference>
<dbReference type="PANTHER" id="PTHR43606">
    <property type="entry name" value="PHOSPHATASE, PUTATIVE (AFU_ORTHOLOGUE AFUA_6G08710)-RELATED"/>
    <property type="match status" value="1"/>
</dbReference>
<proteinExistence type="predicted"/>
<sequence length="543" mass="59863">MTEDLIPAARMARRRFLTLTGAATAVAFGTNLPGSALGTGGTGGLTGNPFTLGVASGDPLPDGVVIWTRLAPKPFEPLGGAPYKEVRVDWQVATDERFHQVIRSGRATARPEYAHSVHVDVRGLQPGRHYWYRFRCDGYLSQTARTRTAPAPGARGGQLTLGVSSCQSWPDGYYTAQRHLASEDVDAVVFLGDYIYEYGIAAAGGLRNVADPVPSQFRTEADTLDRYRLQYALYKSDPDLQAAHLNAPWITTWDDHEVQDNYAGTVSKSNAPVEDFLVRRANAYRAYWEHLPLRSPAPQGPNYQLYRRFGFGRLAELSVLDTRQYRSDQAAGDGWKADSEARRDPARVLAGQQQTQWYLNGLNRSRATWNVLANQVIMSRMDLDPTAADLYNMDAWDGYDAEQKVMLDGIAANRHRNPVVLTGDVHAGYAMEMKRDFADPSSQTYGVELVPTSFSSGGNGVDVSANGQKFLDGNPHLKLVNEKRGYSVLRFDERELRVDFRAVPYIDKPGAPISTIHSFVVEAGNPGLNSVAGGTVEDERAVR</sequence>
<comment type="caution">
    <text evidence="3">The sequence shown here is derived from an EMBL/GenBank/DDBJ whole genome shotgun (WGS) entry which is preliminary data.</text>
</comment>
<evidence type="ECO:0000259" key="1">
    <source>
        <dbReference type="Pfam" id="PF09423"/>
    </source>
</evidence>
<reference evidence="3 4" key="1">
    <citation type="journal article" date="2015" name="Stand. Genomic Sci.">
        <title>Genomic Encyclopedia of Bacterial and Archaeal Type Strains, Phase III: the genomes of soil and plant-associated and newly described type strains.</title>
        <authorList>
            <person name="Whitman W.B."/>
            <person name="Woyke T."/>
            <person name="Klenk H.P."/>
            <person name="Zhou Y."/>
            <person name="Lilburn T.G."/>
            <person name="Beck B.J."/>
            <person name="De Vos P."/>
            <person name="Vandamme P."/>
            <person name="Eisen J.A."/>
            <person name="Garrity G."/>
            <person name="Hugenholtz P."/>
            <person name="Kyrpides N.C."/>
        </authorList>
    </citation>
    <scope>NUCLEOTIDE SEQUENCE [LARGE SCALE GENOMIC DNA]</scope>
    <source>
        <strain evidence="3 4">VKM Ac-2538</strain>
    </source>
</reference>
<dbReference type="Pfam" id="PF09423">
    <property type="entry name" value="PhoD"/>
    <property type="match status" value="1"/>
</dbReference>
<dbReference type="Gene3D" id="2.60.40.380">
    <property type="entry name" value="Purple acid phosphatase-like, N-terminal"/>
    <property type="match status" value="1"/>
</dbReference>
<protein>
    <submittedName>
        <fullName evidence="3">Alkaline phosphatase D</fullName>
    </submittedName>
</protein>
<evidence type="ECO:0000313" key="3">
    <source>
        <dbReference type="EMBL" id="TCO18328.1"/>
    </source>
</evidence>
<dbReference type="InterPro" id="IPR006311">
    <property type="entry name" value="TAT_signal"/>
</dbReference>
<gene>
    <name evidence="3" type="ORF">EV644_11276</name>
</gene>
<dbReference type="CDD" id="cd07389">
    <property type="entry name" value="MPP_PhoD"/>
    <property type="match status" value="1"/>
</dbReference>
<dbReference type="Pfam" id="PF16655">
    <property type="entry name" value="PhoD_N"/>
    <property type="match status" value="1"/>
</dbReference>
<dbReference type="InterPro" id="IPR029052">
    <property type="entry name" value="Metallo-depent_PP-like"/>
</dbReference>
<dbReference type="InterPro" id="IPR052900">
    <property type="entry name" value="Phospholipid_Metab_Enz"/>
</dbReference>
<evidence type="ECO:0000259" key="2">
    <source>
        <dbReference type="Pfam" id="PF16655"/>
    </source>
</evidence>
<dbReference type="InterPro" id="IPR018946">
    <property type="entry name" value="PhoD-like_MPP"/>
</dbReference>
<dbReference type="Gene3D" id="3.60.21.70">
    <property type="entry name" value="PhoD-like phosphatase"/>
    <property type="match status" value="1"/>
</dbReference>
<keyword evidence="4" id="KW-1185">Reference proteome</keyword>